<dbReference type="InterPro" id="IPR014756">
    <property type="entry name" value="Ig_E-set"/>
</dbReference>
<dbReference type="Proteomes" id="UP000576480">
    <property type="component" value="Unassembled WGS sequence"/>
</dbReference>
<evidence type="ECO:0000256" key="2">
    <source>
        <dbReference type="ARBA" id="ARBA00023295"/>
    </source>
</evidence>
<accession>A0A6V8PSK8</accession>
<dbReference type="Pfam" id="PF00128">
    <property type="entry name" value="Alpha-amylase"/>
    <property type="match status" value="1"/>
</dbReference>
<dbReference type="SUPFAM" id="SSF51011">
    <property type="entry name" value="Glycosyl hydrolase domain"/>
    <property type="match status" value="1"/>
</dbReference>
<comment type="caution">
    <text evidence="4">The sequence shown here is derived from an EMBL/GenBank/DDBJ whole genome shotgun (WGS) entry which is preliminary data.</text>
</comment>
<dbReference type="Gene3D" id="3.20.20.80">
    <property type="entry name" value="Glycosidases"/>
    <property type="match status" value="1"/>
</dbReference>
<evidence type="ECO:0000313" key="5">
    <source>
        <dbReference type="Proteomes" id="UP000576480"/>
    </source>
</evidence>
<dbReference type="PANTHER" id="PTHR10357:SF210">
    <property type="entry name" value="MALTODEXTRIN GLUCOSIDASE"/>
    <property type="match status" value="1"/>
</dbReference>
<evidence type="ECO:0000313" key="4">
    <source>
        <dbReference type="EMBL" id="GFP35358.1"/>
    </source>
</evidence>
<dbReference type="CDD" id="cd11338">
    <property type="entry name" value="AmyAc_CMD"/>
    <property type="match status" value="1"/>
</dbReference>
<protein>
    <submittedName>
        <fullName evidence="4">Alpha-glucosidase</fullName>
    </submittedName>
</protein>
<evidence type="ECO:0000259" key="3">
    <source>
        <dbReference type="SMART" id="SM00642"/>
    </source>
</evidence>
<proteinExistence type="predicted"/>
<gene>
    <name evidence="4" type="ORF">HKBW3S43_01150</name>
</gene>
<dbReference type="Pfam" id="PF02903">
    <property type="entry name" value="Alpha-amylase_N"/>
    <property type="match status" value="1"/>
</dbReference>
<reference evidence="4 5" key="1">
    <citation type="journal article" date="2020" name="Front. Microbiol.">
        <title>Single-cell genomics of novel Actinobacteria with the Wood-Ljungdahl pathway discovered in a serpentinizing system.</title>
        <authorList>
            <person name="Merino N."/>
            <person name="Kawai M."/>
            <person name="Boyd E.S."/>
            <person name="Colman D.R."/>
            <person name="McGlynn S.E."/>
            <person name="Nealson K.H."/>
            <person name="Kurokawa K."/>
            <person name="Hongoh Y."/>
        </authorList>
    </citation>
    <scope>NUCLEOTIDE SEQUENCE [LARGE SCALE GENOMIC DNA]</scope>
    <source>
        <strain evidence="4 5">S43</strain>
    </source>
</reference>
<dbReference type="Gene3D" id="2.60.40.10">
    <property type="entry name" value="Immunoglobulins"/>
    <property type="match status" value="1"/>
</dbReference>
<dbReference type="InterPro" id="IPR013783">
    <property type="entry name" value="Ig-like_fold"/>
</dbReference>
<dbReference type="InterPro" id="IPR013780">
    <property type="entry name" value="Glyco_hydro_b"/>
</dbReference>
<dbReference type="Gene3D" id="3.20.110.20">
    <property type="match status" value="1"/>
</dbReference>
<dbReference type="RefSeq" id="WP_176229970.1">
    <property type="nucleotide sequence ID" value="NZ_BLSB01000087.1"/>
</dbReference>
<feature type="domain" description="Glycosyl hydrolase family 13 catalytic" evidence="3">
    <location>
        <begin position="257"/>
        <end position="660"/>
    </location>
</feature>
<sequence length="751" mass="85110">MDESGYFLPIYQPLTQTKEILDQVTSESYTRLVAILEQFPKAKITLNINACLTETISETSREDSGYMEAPNSRNAGKSCINKVQILREEENMKRWLGRKSFLAVLVALLLVLGWADTALAATNDNNVEWNGLFSDQTALYMSPVEPTATQPVTVRVRTFRGDITSANIKYFDQADGRFHWVPMRWVANDVTGVFDFWQGTIPASASRKWYRFQINDGLATAWLNAQGITATEPTRGDFWVVPGFQTPDWVKNGIFYQIFPDRFRDGNPTNNVRDGQWVYEGFPTWARAWNDLPEQPPRGRDFFGGDIIGIRNKLAPYLQQQLGITGIYLTPIFHSPSNHKYDTRNYWLVDPHFGSNADLQNLMADAHSTNNFIGDYRVGVVLDGVFNHSGCWNRWFDKHRLYPTDGAFESRASQWFPYYTFRVWPHDYVAWWGFPTLPKLNYRSSALRDDIYRSASSVAKTWLSSPFFIDGWRLDVANEVGMDGTNTGNHDIWREFRSHVKGVNSNALIVGEYWHVPTSWLGGDQWDSAQNINGFTTPVSRWITGRDLSDRAAAIDTTTFDAWIRGTLGDNPWPATAAMWNALSNHDISRFLHRAGGDIGRLRQAAIFQMTFVGAPKIYYGDEIGLTGGPDPDNRRTFNWDSRTWNTEIFNLYRRLISIRRAFPALRTGSFRPLVVDNRGIYAFGRWDATNQIAVALNNTTGALSVSIPVWQMSVPNGAVMVDELSGTSYTVVNGAVTATLGGRNGVILRR</sequence>
<evidence type="ECO:0000256" key="1">
    <source>
        <dbReference type="ARBA" id="ARBA00022801"/>
    </source>
</evidence>
<dbReference type="SUPFAM" id="SSF51445">
    <property type="entry name" value="(Trans)glycosidases"/>
    <property type="match status" value="1"/>
</dbReference>
<dbReference type="EMBL" id="BLSB01000087">
    <property type="protein sequence ID" value="GFP35358.1"/>
    <property type="molecule type" value="Genomic_DNA"/>
</dbReference>
<dbReference type="SUPFAM" id="SSF81296">
    <property type="entry name" value="E set domains"/>
    <property type="match status" value="1"/>
</dbReference>
<keyword evidence="2" id="KW-0326">Glycosidase</keyword>
<dbReference type="AlphaFoldDB" id="A0A6V8PSK8"/>
<dbReference type="Gene3D" id="2.60.40.1180">
    <property type="entry name" value="Golgi alpha-mannosidase II"/>
    <property type="match status" value="1"/>
</dbReference>
<dbReference type="GO" id="GO:0005975">
    <property type="term" value="P:carbohydrate metabolic process"/>
    <property type="evidence" value="ECO:0007669"/>
    <property type="project" value="InterPro"/>
</dbReference>
<dbReference type="InterPro" id="IPR004185">
    <property type="entry name" value="Glyco_hydro_13_lg-like_dom"/>
</dbReference>
<dbReference type="GO" id="GO:0004553">
    <property type="term" value="F:hydrolase activity, hydrolyzing O-glycosyl compounds"/>
    <property type="evidence" value="ECO:0007669"/>
    <property type="project" value="InterPro"/>
</dbReference>
<organism evidence="4 5">
    <name type="scientific">Candidatus Hakubella thermalkaliphila</name>
    <dbReference type="NCBI Taxonomy" id="2754717"/>
    <lineage>
        <taxon>Bacteria</taxon>
        <taxon>Bacillati</taxon>
        <taxon>Actinomycetota</taxon>
        <taxon>Actinomycetota incertae sedis</taxon>
        <taxon>Candidatus Hakubellales</taxon>
        <taxon>Candidatus Hakubellaceae</taxon>
        <taxon>Candidatus Hakubella</taxon>
    </lineage>
</organism>
<dbReference type="InterPro" id="IPR006047">
    <property type="entry name" value="GH13_cat_dom"/>
</dbReference>
<keyword evidence="1" id="KW-0378">Hydrolase</keyword>
<dbReference type="CDD" id="cd02857">
    <property type="entry name" value="E_set_CDase_PDE_N"/>
    <property type="match status" value="1"/>
</dbReference>
<name>A0A6V8PSK8_9ACTN</name>
<dbReference type="SMART" id="SM00642">
    <property type="entry name" value="Aamy"/>
    <property type="match status" value="1"/>
</dbReference>
<dbReference type="PANTHER" id="PTHR10357">
    <property type="entry name" value="ALPHA-AMYLASE FAMILY MEMBER"/>
    <property type="match status" value="1"/>
</dbReference>
<dbReference type="InterPro" id="IPR017853">
    <property type="entry name" value="GH"/>
</dbReference>